<accession>A0A2X2J8Q9</accession>
<sequence length="56" mass="6413">MKVLYFSITSFINYNKLSQDINSYKKIGKALLSISCYLLSNIGILSKKPIYTFKSI</sequence>
<dbReference type="EMBL" id="UAUU01000010">
    <property type="protein sequence ID" value="SPZ90722.1"/>
    <property type="molecule type" value="Genomic_DNA"/>
</dbReference>
<reference evidence="2 4" key="2">
    <citation type="submission" date="2019-10" db="EMBL/GenBank/DDBJ databases">
        <authorList>
            <person name="Karimi E."/>
        </authorList>
    </citation>
    <scope>NUCLEOTIDE SEQUENCE [LARGE SCALE GENOMIC DNA]</scope>
    <source>
        <strain evidence="2">Sphingobacterium sp. 8BC</strain>
    </source>
</reference>
<reference evidence="1 3" key="1">
    <citation type="submission" date="2018-06" db="EMBL/GenBank/DDBJ databases">
        <authorList>
            <consortium name="Pathogen Informatics"/>
            <person name="Doyle S."/>
        </authorList>
    </citation>
    <scope>NUCLEOTIDE SEQUENCE [LARGE SCALE GENOMIC DNA]</scope>
    <source>
        <strain evidence="1 3">NCTC11343</strain>
    </source>
</reference>
<name>A0A2X2J8Q9_SPHMU</name>
<gene>
    <name evidence="1" type="ORF">NCTC11343_03659</name>
    <name evidence="2" type="ORF">SPHINGO8BC_60737</name>
</gene>
<dbReference type="Proteomes" id="UP000251241">
    <property type="component" value="Unassembled WGS sequence"/>
</dbReference>
<dbReference type="AlphaFoldDB" id="A0A2X2J8Q9"/>
<protein>
    <submittedName>
        <fullName evidence="1">Uncharacterized protein</fullName>
    </submittedName>
</protein>
<accession>A0A654DIT8</accession>
<evidence type="ECO:0000313" key="1">
    <source>
        <dbReference type="EMBL" id="SPZ90722.1"/>
    </source>
</evidence>
<proteinExistence type="predicted"/>
<evidence type="ECO:0000313" key="3">
    <source>
        <dbReference type="Proteomes" id="UP000251241"/>
    </source>
</evidence>
<organism evidence="1 3">
    <name type="scientific">Sphingobacterium multivorum</name>
    <dbReference type="NCBI Taxonomy" id="28454"/>
    <lineage>
        <taxon>Bacteria</taxon>
        <taxon>Pseudomonadati</taxon>
        <taxon>Bacteroidota</taxon>
        <taxon>Sphingobacteriia</taxon>
        <taxon>Sphingobacteriales</taxon>
        <taxon>Sphingobacteriaceae</taxon>
        <taxon>Sphingobacterium</taxon>
    </lineage>
</organism>
<evidence type="ECO:0000313" key="4">
    <source>
        <dbReference type="Proteomes" id="UP000432350"/>
    </source>
</evidence>
<dbReference type="Proteomes" id="UP000432350">
    <property type="component" value="Unassembled WGS sequence"/>
</dbReference>
<dbReference type="EMBL" id="CABWMV010000025">
    <property type="protein sequence ID" value="VXD05881.1"/>
    <property type="molecule type" value="Genomic_DNA"/>
</dbReference>
<evidence type="ECO:0000313" key="2">
    <source>
        <dbReference type="EMBL" id="VXD05881.1"/>
    </source>
</evidence>